<protein>
    <recommendedName>
        <fullName evidence="3">Nucleoid-associated protein HMPREF9443_00139</fullName>
    </recommendedName>
</protein>
<dbReference type="InterPro" id="IPR004401">
    <property type="entry name" value="YbaB/EbfC"/>
</dbReference>
<dbReference type="eggNOG" id="COG0718">
    <property type="taxonomic scope" value="Bacteria"/>
</dbReference>
<dbReference type="EMBL" id="AEVN01000006">
    <property type="protein sequence ID" value="EFY05816.1"/>
    <property type="molecule type" value="Genomic_DNA"/>
</dbReference>
<keyword evidence="1 3" id="KW-0963">Cytoplasm</keyword>
<dbReference type="NCBIfam" id="TIGR00103">
    <property type="entry name" value="DNA_YbaB_EbfC"/>
    <property type="match status" value="1"/>
</dbReference>
<keyword evidence="2 3" id="KW-0238">DNA-binding</keyword>
<dbReference type="AlphaFoldDB" id="E8LBD0"/>
<evidence type="ECO:0000313" key="5">
    <source>
        <dbReference type="Proteomes" id="UP000004923"/>
    </source>
</evidence>
<dbReference type="InterPro" id="IPR010133">
    <property type="entry name" value="Bacteriocin_signal_seq"/>
</dbReference>
<dbReference type="RefSeq" id="WP_009144537.1">
    <property type="nucleotide sequence ID" value="NZ_GL830848.1"/>
</dbReference>
<evidence type="ECO:0000256" key="2">
    <source>
        <dbReference type="ARBA" id="ARBA00023125"/>
    </source>
</evidence>
<dbReference type="PANTHER" id="PTHR33449:SF1">
    <property type="entry name" value="NUCLEOID-ASSOCIATED PROTEIN YBAB"/>
    <property type="match status" value="1"/>
</dbReference>
<dbReference type="GeneID" id="78523411"/>
<reference evidence="4 5" key="1">
    <citation type="submission" date="2011-01" db="EMBL/GenBank/DDBJ databases">
        <authorList>
            <person name="Weinstock G."/>
            <person name="Sodergren E."/>
            <person name="Clifton S."/>
            <person name="Fulton L."/>
            <person name="Fulton B."/>
            <person name="Courtney L."/>
            <person name="Fronick C."/>
            <person name="Harrison M."/>
            <person name="Strong C."/>
            <person name="Farmer C."/>
            <person name="Delahaunty K."/>
            <person name="Markovic C."/>
            <person name="Hall O."/>
            <person name="Minx P."/>
            <person name="Tomlinson C."/>
            <person name="Mitreva M."/>
            <person name="Hou S."/>
            <person name="Chen J."/>
            <person name="Wollam A."/>
            <person name="Pepin K.H."/>
            <person name="Johnson M."/>
            <person name="Bhonagiri V."/>
            <person name="Zhang X."/>
            <person name="Suruliraj S."/>
            <person name="Warren W."/>
            <person name="Chinwalla A."/>
            <person name="Mardis E.R."/>
            <person name="Wilson R.K."/>
        </authorList>
    </citation>
    <scope>NUCLEOTIDE SEQUENCE [LARGE SCALE GENOMIC DNA]</scope>
    <source>
        <strain evidence="4 5">YIT 12067</strain>
    </source>
</reference>
<dbReference type="Pfam" id="PF02575">
    <property type="entry name" value="YbaB_DNA_bd"/>
    <property type="match status" value="1"/>
</dbReference>
<comment type="caution">
    <text evidence="4">The sequence shown here is derived from an EMBL/GenBank/DDBJ whole genome shotgun (WGS) entry which is preliminary data.</text>
</comment>
<accession>E8LBD0</accession>
<dbReference type="GO" id="GO:0043590">
    <property type="term" value="C:bacterial nucleoid"/>
    <property type="evidence" value="ECO:0007669"/>
    <property type="project" value="UniProtKB-UniRule"/>
</dbReference>
<dbReference type="HAMAP" id="MF_00274">
    <property type="entry name" value="DNA_YbaB_EbfC"/>
    <property type="match status" value="1"/>
</dbReference>
<dbReference type="PANTHER" id="PTHR33449">
    <property type="entry name" value="NUCLEOID-ASSOCIATED PROTEIN YBAB"/>
    <property type="match status" value="1"/>
</dbReference>
<gene>
    <name evidence="4" type="ORF">HMPREF9443_00139</name>
</gene>
<keyword evidence="5" id="KW-1185">Reference proteome</keyword>
<comment type="subunit">
    <text evidence="3">Homodimer.</text>
</comment>
<comment type="similarity">
    <text evidence="3">Belongs to the YbaB/EbfC family.</text>
</comment>
<dbReference type="PIRSF" id="PIRSF004555">
    <property type="entry name" value="UCP004555"/>
    <property type="match status" value="1"/>
</dbReference>
<dbReference type="SUPFAM" id="SSF82607">
    <property type="entry name" value="YbaB-like"/>
    <property type="match status" value="1"/>
</dbReference>
<dbReference type="Gene3D" id="3.30.1310.10">
    <property type="entry name" value="Nucleoid-associated protein YbaB-like domain"/>
    <property type="match status" value="1"/>
</dbReference>
<dbReference type="Proteomes" id="UP000004923">
    <property type="component" value="Unassembled WGS sequence"/>
</dbReference>
<name>E8LBD0_9FIRM</name>
<comment type="function">
    <text evidence="3">Binds to DNA and alters its conformation. May be involved in regulation of gene expression, nucleoid organization and DNA protection.</text>
</comment>
<sequence length="108" mass="11728">MFPGGMGNMQAMMKKVQKMQADMAKMQEDLKSRTVETSVGGGAVTVVVSGKKELKSIKINPTAVDPEDVEMLEDMILTAVNDAMKQIDELTEKEMAKVTGGMKLPGMF</sequence>
<dbReference type="FunFam" id="3.30.1310.10:FF:000002">
    <property type="entry name" value="Nucleoid-associated protein IKC_06587"/>
    <property type="match status" value="1"/>
</dbReference>
<proteinExistence type="inferred from homology"/>
<dbReference type="GO" id="GO:0005829">
    <property type="term" value="C:cytosol"/>
    <property type="evidence" value="ECO:0007669"/>
    <property type="project" value="TreeGrafter"/>
</dbReference>
<comment type="subcellular location">
    <subcellularLocation>
        <location evidence="3">Cytoplasm</location>
        <location evidence="3">Nucleoid</location>
    </subcellularLocation>
</comment>
<organism evidence="4 5">
    <name type="scientific">Phascolarctobacterium succinatutens YIT 12067</name>
    <dbReference type="NCBI Taxonomy" id="626939"/>
    <lineage>
        <taxon>Bacteria</taxon>
        <taxon>Bacillati</taxon>
        <taxon>Bacillota</taxon>
        <taxon>Negativicutes</taxon>
        <taxon>Acidaminococcales</taxon>
        <taxon>Acidaminococcaceae</taxon>
        <taxon>Phascolarctobacterium</taxon>
    </lineage>
</organism>
<evidence type="ECO:0000313" key="4">
    <source>
        <dbReference type="EMBL" id="EFY05816.1"/>
    </source>
</evidence>
<dbReference type="OrthoDB" id="9795263at2"/>
<dbReference type="HOGENOM" id="CLU_140930_1_0_9"/>
<evidence type="ECO:0000256" key="1">
    <source>
        <dbReference type="ARBA" id="ARBA00022490"/>
    </source>
</evidence>
<dbReference type="InterPro" id="IPR036894">
    <property type="entry name" value="YbaB-like_sf"/>
</dbReference>
<dbReference type="GO" id="GO:0003677">
    <property type="term" value="F:DNA binding"/>
    <property type="evidence" value="ECO:0007669"/>
    <property type="project" value="UniProtKB-UniRule"/>
</dbReference>
<dbReference type="NCBIfam" id="TIGR01847">
    <property type="entry name" value="bacteriocin_sig"/>
    <property type="match status" value="1"/>
</dbReference>
<evidence type="ECO:0000256" key="3">
    <source>
        <dbReference type="HAMAP-Rule" id="MF_00274"/>
    </source>
</evidence>